<dbReference type="Proteomes" id="UP000023152">
    <property type="component" value="Unassembled WGS sequence"/>
</dbReference>
<feature type="region of interest" description="Disordered" evidence="2">
    <location>
        <begin position="309"/>
        <end position="336"/>
    </location>
</feature>
<proteinExistence type="predicted"/>
<keyword evidence="4" id="KW-1185">Reference proteome</keyword>
<evidence type="ECO:0000313" key="3">
    <source>
        <dbReference type="EMBL" id="ETO31869.1"/>
    </source>
</evidence>
<protein>
    <submittedName>
        <fullName evidence="3">Viral A-type inclusion protein</fullName>
    </submittedName>
</protein>
<reference evidence="3 4" key="1">
    <citation type="journal article" date="2013" name="Curr. Biol.">
        <title>The Genome of the Foraminiferan Reticulomyxa filosa.</title>
        <authorList>
            <person name="Glockner G."/>
            <person name="Hulsmann N."/>
            <person name="Schleicher M."/>
            <person name="Noegel A.A."/>
            <person name="Eichinger L."/>
            <person name="Gallinger C."/>
            <person name="Pawlowski J."/>
            <person name="Sierra R."/>
            <person name="Euteneuer U."/>
            <person name="Pillet L."/>
            <person name="Moustafa A."/>
            <person name="Platzer M."/>
            <person name="Groth M."/>
            <person name="Szafranski K."/>
            <person name="Schliwa M."/>
        </authorList>
    </citation>
    <scope>NUCLEOTIDE SEQUENCE [LARGE SCALE GENOMIC DNA]</scope>
</reference>
<feature type="compositionally biased region" description="Polar residues" evidence="2">
    <location>
        <begin position="21"/>
        <end position="32"/>
    </location>
</feature>
<feature type="region of interest" description="Disordered" evidence="2">
    <location>
        <begin position="1"/>
        <end position="37"/>
    </location>
</feature>
<evidence type="ECO:0000256" key="1">
    <source>
        <dbReference type="SAM" id="Coils"/>
    </source>
</evidence>
<comment type="caution">
    <text evidence="3">The sequence shown here is derived from an EMBL/GenBank/DDBJ whole genome shotgun (WGS) entry which is preliminary data.</text>
</comment>
<feature type="coiled-coil region" evidence="1">
    <location>
        <begin position="104"/>
        <end position="162"/>
    </location>
</feature>
<feature type="non-terminal residue" evidence="3">
    <location>
        <position position="1"/>
    </location>
</feature>
<keyword evidence="1" id="KW-0175">Coiled coil</keyword>
<dbReference type="AlphaFoldDB" id="X6P1E0"/>
<evidence type="ECO:0000256" key="2">
    <source>
        <dbReference type="SAM" id="MobiDB-lite"/>
    </source>
</evidence>
<name>X6P1E0_RETFI</name>
<sequence length="367" mass="40605">NNNNNNSNNNNNATTKRRTQRASLSGSTSNSVDVIEPQEDENTDIVVKVIPILEQLGRGEKAEKLMSECIRGHDTKTELLQLLAAAKDAVNIYGINDALMVVRTMETNALMKALENEAANCKQRNEIFERLKSETADMKKALKTAQTEHDDLGKQIKEIELKSNEKTNDTAQQNRGNLFGRLFFAYAANESKTEEKNVPENDKKIPIQSNMQLGETEIVSSEGMLGNMLLALVGDVGKEMNTILSSGKMPARNTSAEFVALWKDFPDNVTTYIPILQRVSKLGALAFHSFVKSIIDSDGEPIRNYLVSSSSSSSSSSVSPTSPISSTSSSISPTTTNKSTSFRLEFLKSHISQHLVLYYYFFFLLVL</sequence>
<feature type="compositionally biased region" description="Low complexity" evidence="2">
    <location>
        <begin position="1"/>
        <end position="12"/>
    </location>
</feature>
<dbReference type="EMBL" id="ASPP01004641">
    <property type="protein sequence ID" value="ETO31869.1"/>
    <property type="molecule type" value="Genomic_DNA"/>
</dbReference>
<organism evidence="3 4">
    <name type="scientific">Reticulomyxa filosa</name>
    <dbReference type="NCBI Taxonomy" id="46433"/>
    <lineage>
        <taxon>Eukaryota</taxon>
        <taxon>Sar</taxon>
        <taxon>Rhizaria</taxon>
        <taxon>Retaria</taxon>
        <taxon>Foraminifera</taxon>
        <taxon>Monothalamids</taxon>
        <taxon>Reticulomyxidae</taxon>
        <taxon>Reticulomyxa</taxon>
    </lineage>
</organism>
<evidence type="ECO:0000313" key="4">
    <source>
        <dbReference type="Proteomes" id="UP000023152"/>
    </source>
</evidence>
<gene>
    <name evidence="3" type="ORF">RFI_05248</name>
</gene>
<accession>X6P1E0</accession>